<feature type="region of interest" description="Disordered" evidence="1">
    <location>
        <begin position="1"/>
        <end position="27"/>
    </location>
</feature>
<proteinExistence type="predicted"/>
<evidence type="ECO:0000256" key="2">
    <source>
        <dbReference type="SAM" id="Phobius"/>
    </source>
</evidence>
<name>A0A165H357_EXIGL</name>
<keyword evidence="2" id="KW-1133">Transmembrane helix</keyword>
<feature type="non-terminal residue" evidence="3">
    <location>
        <position position="168"/>
    </location>
</feature>
<keyword evidence="2" id="KW-0812">Transmembrane</keyword>
<evidence type="ECO:0000256" key="1">
    <source>
        <dbReference type="SAM" id="MobiDB-lite"/>
    </source>
</evidence>
<feature type="transmembrane region" description="Helical" evidence="2">
    <location>
        <begin position="144"/>
        <end position="162"/>
    </location>
</feature>
<gene>
    <name evidence="3" type="ORF">EXIGLDRAFT_837125</name>
</gene>
<reference evidence="3 4" key="1">
    <citation type="journal article" date="2016" name="Mol. Biol. Evol.">
        <title>Comparative Genomics of Early-Diverging Mushroom-Forming Fungi Provides Insights into the Origins of Lignocellulose Decay Capabilities.</title>
        <authorList>
            <person name="Nagy L.G."/>
            <person name="Riley R."/>
            <person name="Tritt A."/>
            <person name="Adam C."/>
            <person name="Daum C."/>
            <person name="Floudas D."/>
            <person name="Sun H."/>
            <person name="Yadav J.S."/>
            <person name="Pangilinan J."/>
            <person name="Larsson K.H."/>
            <person name="Matsuura K."/>
            <person name="Barry K."/>
            <person name="Labutti K."/>
            <person name="Kuo R."/>
            <person name="Ohm R.A."/>
            <person name="Bhattacharya S.S."/>
            <person name="Shirouzu T."/>
            <person name="Yoshinaga Y."/>
            <person name="Martin F.M."/>
            <person name="Grigoriev I.V."/>
            <person name="Hibbett D.S."/>
        </authorList>
    </citation>
    <scope>NUCLEOTIDE SEQUENCE [LARGE SCALE GENOMIC DNA]</scope>
    <source>
        <strain evidence="3 4">HHB12029</strain>
    </source>
</reference>
<organism evidence="3 4">
    <name type="scientific">Exidia glandulosa HHB12029</name>
    <dbReference type="NCBI Taxonomy" id="1314781"/>
    <lineage>
        <taxon>Eukaryota</taxon>
        <taxon>Fungi</taxon>
        <taxon>Dikarya</taxon>
        <taxon>Basidiomycota</taxon>
        <taxon>Agaricomycotina</taxon>
        <taxon>Agaricomycetes</taxon>
        <taxon>Auriculariales</taxon>
        <taxon>Exidiaceae</taxon>
        <taxon>Exidia</taxon>
    </lineage>
</organism>
<evidence type="ECO:0000313" key="4">
    <source>
        <dbReference type="Proteomes" id="UP000077266"/>
    </source>
</evidence>
<dbReference type="EMBL" id="KV426028">
    <property type="protein sequence ID" value="KZV91388.1"/>
    <property type="molecule type" value="Genomic_DNA"/>
</dbReference>
<evidence type="ECO:0000313" key="3">
    <source>
        <dbReference type="EMBL" id="KZV91388.1"/>
    </source>
</evidence>
<dbReference type="Proteomes" id="UP000077266">
    <property type="component" value="Unassembled WGS sequence"/>
</dbReference>
<protein>
    <submittedName>
        <fullName evidence="3">Uncharacterized protein</fullName>
    </submittedName>
</protein>
<dbReference type="AlphaFoldDB" id="A0A165H357"/>
<sequence>MSSMQSERGYVVPDTEPNTTLLSGFGNEDAPNTAATIFRQGTAIHPFVYISSAIAPSSPGITQPGLLLPDMVGHYNSFQCTFSDQLCAVPTFWLKTYNAQCALHTLLGLDRELLRLQPPFRYMLVGRWSCMPGLFLTVSQCFRGMYAFALGGVASIPSLYIYPVGVVA</sequence>
<keyword evidence="2" id="KW-0472">Membrane</keyword>
<dbReference type="InParanoid" id="A0A165H357"/>
<keyword evidence="4" id="KW-1185">Reference proteome</keyword>
<accession>A0A165H357</accession>